<feature type="compositionally biased region" description="Low complexity" evidence="1">
    <location>
        <begin position="469"/>
        <end position="482"/>
    </location>
</feature>
<protein>
    <submittedName>
        <fullName evidence="4">CD2 antigen cytoplasmic tail-binding protein 2</fullName>
    </submittedName>
</protein>
<dbReference type="FunFam" id="3.30.1490.40:FF:000005">
    <property type="entry name" value="CD2 antigen cytoplasmic tail-binding protein 2"/>
    <property type="match status" value="1"/>
</dbReference>
<feature type="region of interest" description="Disordered" evidence="1">
    <location>
        <begin position="451"/>
        <end position="491"/>
    </location>
</feature>
<dbReference type="SUPFAM" id="SSF55277">
    <property type="entry name" value="GYF domain"/>
    <property type="match status" value="1"/>
</dbReference>
<dbReference type="Pfam" id="PF02213">
    <property type="entry name" value="GYF"/>
    <property type="match status" value="1"/>
</dbReference>
<gene>
    <name evidence="4" type="primary">Cd2bp2</name>
    <name evidence="4" type="ORF">T07_10520</name>
</gene>
<feature type="compositionally biased region" description="Polar residues" evidence="1">
    <location>
        <begin position="458"/>
        <end position="467"/>
    </location>
</feature>
<reference evidence="4 5" key="1">
    <citation type="submission" date="2015-01" db="EMBL/GenBank/DDBJ databases">
        <title>Evolution of Trichinella species and genotypes.</title>
        <authorList>
            <person name="Korhonen P.K."/>
            <person name="Edoardo P."/>
            <person name="Giuseppe L.R."/>
            <person name="Gasser R.B."/>
        </authorList>
    </citation>
    <scope>NUCLEOTIDE SEQUENCE [LARGE SCALE GENOMIC DNA]</scope>
    <source>
        <strain evidence="4">ISS37</strain>
    </source>
</reference>
<dbReference type="InterPro" id="IPR035445">
    <property type="entry name" value="GYF-like_dom_sf"/>
</dbReference>
<keyword evidence="5" id="KW-1185">Reference proteome</keyword>
<comment type="caution">
    <text evidence="4">The sequence shown here is derived from an EMBL/GenBank/DDBJ whole genome shotgun (WGS) entry which is preliminary data.</text>
</comment>
<accession>A0A0V0RJF9</accession>
<name>A0A0V0RJF9_9BILA</name>
<dbReference type="STRING" id="6336.A0A0V0RJF9"/>
<feature type="transmembrane region" description="Helical" evidence="2">
    <location>
        <begin position="368"/>
        <end position="389"/>
    </location>
</feature>
<dbReference type="PANTHER" id="PTHR13138">
    <property type="entry name" value="PROTEIN LIN1"/>
    <property type="match status" value="1"/>
</dbReference>
<sequence>MIICHFNTKTMLLNLKAVGFVHDLQGLSGEPKLLLKRTRTGFLVKYSCYPEHFLPFASETTGLFESENADTLQLSLFDIVGKMEKDVIVITGGSGFLAQHLIREIQQDWSDRVKEIRVLDKKPFHKFLDYEENIPIKEYLVDVVEEDEINEPLVGATLVFHLAARLFDFGLYADRKKYLEDNCQATKRLVMCMIDNNVQYMVYTSDAYVAINYDDVAAMTEHNLLKAPADNRWLFREYGESKFRSEQWLCRTDGPKLSSDRKVRAVAIRPTLLYGEGENFILPEIMRLCRHYGYMPELDGDGMMQLTYAGNAAHMHLLAADALRSKPDELHGEVFNCNEDTVPEKFLEFIRPYVTAAGFAIRTVHVPFLLVLIVAYFLQYFFLIIWWIFGAECHLGLPNISTLHIFCRRYLYINSTKARLLLSYKPNYLPNQAKERTLEWYAENVAGEPPNRKMKSYNEPQSSNVDEGSSVSNKCNSSSVTSDGETAGPLQYESKHTLDSDEEEDQKYEKLNVQDVEGQEEKTIDFDEEIKITPFNMLEEMDEGHFDSEGNFIFNRNSEDLKDAWLDNIDWGKVKKDAGHFWDTEEQAYNLQADGAGDSASPSPVDRMEIFANILEFMKPGETVTRTLKRLGGNKSSIESRQRRWKMKKNCDEASTSATVSQDEQNVIKLTELVNLLVSDGLFEVYGYTYEKFNFELKSYQNLKNQEDESKSSTLDMFSEDVDESQLYKNEIAAKRARKSVSEDDTGVQWEFKWTDDESAPVYGPHSTQQMLNWTKDGYFKDGVMVRRYDEPNARFYSSKRIDFELYM</sequence>
<dbReference type="PROSITE" id="PS50829">
    <property type="entry name" value="GYF"/>
    <property type="match status" value="1"/>
</dbReference>
<organism evidence="4 5">
    <name type="scientific">Trichinella nelsoni</name>
    <dbReference type="NCBI Taxonomy" id="6336"/>
    <lineage>
        <taxon>Eukaryota</taxon>
        <taxon>Metazoa</taxon>
        <taxon>Ecdysozoa</taxon>
        <taxon>Nematoda</taxon>
        <taxon>Enoplea</taxon>
        <taxon>Dorylaimia</taxon>
        <taxon>Trichinellida</taxon>
        <taxon>Trichinellidae</taxon>
        <taxon>Trichinella</taxon>
    </lineage>
</organism>
<dbReference type="GO" id="GO:0005682">
    <property type="term" value="C:U5 snRNP"/>
    <property type="evidence" value="ECO:0007669"/>
    <property type="project" value="InterPro"/>
</dbReference>
<dbReference type="SUPFAM" id="SSF51735">
    <property type="entry name" value="NAD(P)-binding Rossmann-fold domains"/>
    <property type="match status" value="1"/>
</dbReference>
<proteinExistence type="predicted"/>
<dbReference type="InterPro" id="IPR039905">
    <property type="entry name" value="CD2BP2/Lin1"/>
</dbReference>
<dbReference type="Gene3D" id="3.30.1490.40">
    <property type="match status" value="1"/>
</dbReference>
<keyword evidence="2" id="KW-0472">Membrane</keyword>
<dbReference type="InterPro" id="IPR036291">
    <property type="entry name" value="NAD(P)-bd_dom_sf"/>
</dbReference>
<dbReference type="InterPro" id="IPR002225">
    <property type="entry name" value="3Beta_OHSteriod_DH/Estase"/>
</dbReference>
<dbReference type="EMBL" id="JYDL01000154">
    <property type="protein sequence ID" value="KRX14622.1"/>
    <property type="molecule type" value="Genomic_DNA"/>
</dbReference>
<dbReference type="Gene3D" id="3.40.50.720">
    <property type="entry name" value="NAD(P)-binding Rossmann-like Domain"/>
    <property type="match status" value="1"/>
</dbReference>
<evidence type="ECO:0000259" key="3">
    <source>
        <dbReference type="PROSITE" id="PS50829"/>
    </source>
</evidence>
<dbReference type="GO" id="GO:0016616">
    <property type="term" value="F:oxidoreductase activity, acting on the CH-OH group of donors, NAD or NADP as acceptor"/>
    <property type="evidence" value="ECO:0007669"/>
    <property type="project" value="InterPro"/>
</dbReference>
<dbReference type="SMART" id="SM00444">
    <property type="entry name" value="GYF"/>
    <property type="match status" value="1"/>
</dbReference>
<keyword evidence="2" id="KW-1133">Transmembrane helix</keyword>
<evidence type="ECO:0000313" key="5">
    <source>
        <dbReference type="Proteomes" id="UP000054630"/>
    </source>
</evidence>
<feature type="domain" description="GYF" evidence="3">
    <location>
        <begin position="747"/>
        <end position="803"/>
    </location>
</feature>
<dbReference type="Proteomes" id="UP000054630">
    <property type="component" value="Unassembled WGS sequence"/>
</dbReference>
<dbReference type="InterPro" id="IPR003169">
    <property type="entry name" value="GYF"/>
</dbReference>
<dbReference type="Pfam" id="PF01073">
    <property type="entry name" value="3Beta_HSD"/>
    <property type="match status" value="1"/>
</dbReference>
<dbReference type="GO" id="GO:0006694">
    <property type="term" value="P:steroid biosynthetic process"/>
    <property type="evidence" value="ECO:0007669"/>
    <property type="project" value="InterPro"/>
</dbReference>
<dbReference type="PANTHER" id="PTHR13138:SF3">
    <property type="entry name" value="CD2 ANTIGEN CYTOPLASMIC TAIL-BINDING PROTEIN 2"/>
    <property type="match status" value="1"/>
</dbReference>
<keyword evidence="2" id="KW-0812">Transmembrane</keyword>
<evidence type="ECO:0000256" key="2">
    <source>
        <dbReference type="SAM" id="Phobius"/>
    </source>
</evidence>
<dbReference type="AlphaFoldDB" id="A0A0V0RJF9"/>
<evidence type="ECO:0000313" key="4">
    <source>
        <dbReference type="EMBL" id="KRX14622.1"/>
    </source>
</evidence>
<dbReference type="OrthoDB" id="2735536at2759"/>
<evidence type="ECO:0000256" key="1">
    <source>
        <dbReference type="SAM" id="MobiDB-lite"/>
    </source>
</evidence>